<keyword evidence="2" id="KW-1185">Reference proteome</keyword>
<gene>
    <name evidence="1" type="ORF">K504DRAFT_169319</name>
</gene>
<evidence type="ECO:0000313" key="1">
    <source>
        <dbReference type="EMBL" id="KAF2704022.1"/>
    </source>
</evidence>
<dbReference type="AlphaFoldDB" id="A0A6G1JUR0"/>
<proteinExistence type="predicted"/>
<dbReference type="EMBL" id="MU005784">
    <property type="protein sequence ID" value="KAF2704022.1"/>
    <property type="molecule type" value="Genomic_DNA"/>
</dbReference>
<organism evidence="1 2">
    <name type="scientific">Pleomassaria siparia CBS 279.74</name>
    <dbReference type="NCBI Taxonomy" id="1314801"/>
    <lineage>
        <taxon>Eukaryota</taxon>
        <taxon>Fungi</taxon>
        <taxon>Dikarya</taxon>
        <taxon>Ascomycota</taxon>
        <taxon>Pezizomycotina</taxon>
        <taxon>Dothideomycetes</taxon>
        <taxon>Pleosporomycetidae</taxon>
        <taxon>Pleosporales</taxon>
        <taxon>Pleomassariaceae</taxon>
        <taxon>Pleomassaria</taxon>
    </lineage>
</organism>
<dbReference type="Proteomes" id="UP000799428">
    <property type="component" value="Unassembled WGS sequence"/>
</dbReference>
<protein>
    <submittedName>
        <fullName evidence="1">Uncharacterized protein</fullName>
    </submittedName>
</protein>
<accession>A0A6G1JUR0</accession>
<sequence>MVKRRLIVRHRGLGATCHLVPQRYPFIYGELPEWVALKFRNAAVAWTMTARFEGFHGQTQRDSETQSEYKVSEAVRSLVVIDIASCTLLHCPSIICSENQLSFLPFTSFKTTPLIKMKCMIISLAALASFGHAVPVAQFGGFSIPSFNPPTGEFSRGDSSVTLFLPLTHQQQRRSQAWQAVSRPASRPQLQA</sequence>
<name>A0A6G1JUR0_9PLEO</name>
<evidence type="ECO:0000313" key="2">
    <source>
        <dbReference type="Proteomes" id="UP000799428"/>
    </source>
</evidence>
<reference evidence="1" key="1">
    <citation type="journal article" date="2020" name="Stud. Mycol.">
        <title>101 Dothideomycetes genomes: a test case for predicting lifestyles and emergence of pathogens.</title>
        <authorList>
            <person name="Haridas S."/>
            <person name="Albert R."/>
            <person name="Binder M."/>
            <person name="Bloem J."/>
            <person name="Labutti K."/>
            <person name="Salamov A."/>
            <person name="Andreopoulos B."/>
            <person name="Baker S."/>
            <person name="Barry K."/>
            <person name="Bills G."/>
            <person name="Bluhm B."/>
            <person name="Cannon C."/>
            <person name="Castanera R."/>
            <person name="Culley D."/>
            <person name="Daum C."/>
            <person name="Ezra D."/>
            <person name="Gonzalez J."/>
            <person name="Henrissat B."/>
            <person name="Kuo A."/>
            <person name="Liang C."/>
            <person name="Lipzen A."/>
            <person name="Lutzoni F."/>
            <person name="Magnuson J."/>
            <person name="Mondo S."/>
            <person name="Nolan M."/>
            <person name="Ohm R."/>
            <person name="Pangilinan J."/>
            <person name="Park H.-J."/>
            <person name="Ramirez L."/>
            <person name="Alfaro M."/>
            <person name="Sun H."/>
            <person name="Tritt A."/>
            <person name="Yoshinaga Y."/>
            <person name="Zwiers L.-H."/>
            <person name="Turgeon B."/>
            <person name="Goodwin S."/>
            <person name="Spatafora J."/>
            <person name="Crous P."/>
            <person name="Grigoriev I."/>
        </authorList>
    </citation>
    <scope>NUCLEOTIDE SEQUENCE</scope>
    <source>
        <strain evidence="1">CBS 279.74</strain>
    </source>
</reference>